<evidence type="ECO:0000313" key="2">
    <source>
        <dbReference type="EMBL" id="GEK93342.1"/>
    </source>
</evidence>
<gene>
    <name evidence="2" type="ORF">GWA01_11120</name>
</gene>
<keyword evidence="3" id="KW-1185">Reference proteome</keyword>
<evidence type="ECO:0008006" key="4">
    <source>
        <dbReference type="Google" id="ProtNLM"/>
    </source>
</evidence>
<feature type="chain" id="PRO_5021859769" description="DUF4136 domain-containing protein" evidence="1">
    <location>
        <begin position="30"/>
        <end position="111"/>
    </location>
</feature>
<dbReference type="PROSITE" id="PS51257">
    <property type="entry name" value="PROKAR_LIPOPROTEIN"/>
    <property type="match status" value="1"/>
</dbReference>
<dbReference type="RefSeq" id="WP_146794780.1">
    <property type="nucleotide sequence ID" value="NZ_BARC01000011.1"/>
</dbReference>
<dbReference type="OrthoDB" id="7224786at2"/>
<sequence>MLLKASHSRIAARKICLILVMGGFLSACAGTPPHHGVPPSPNARLYAYLVAHGMARGAVMSGQIKPQNIQQIAAVDLSAQKAVFTALERQTSRDNIKADTALTDFLDALPR</sequence>
<accession>A0A511B0L0</accession>
<protein>
    <recommendedName>
        <fullName evidence="4">DUF4136 domain-containing protein</fullName>
    </recommendedName>
</protein>
<name>A0A511B0L0_9PROT</name>
<proteinExistence type="predicted"/>
<organism evidence="2 3">
    <name type="scientific">Gluconobacter wancherniae NBRC 103581</name>
    <dbReference type="NCBI Taxonomy" id="656744"/>
    <lineage>
        <taxon>Bacteria</taxon>
        <taxon>Pseudomonadati</taxon>
        <taxon>Pseudomonadota</taxon>
        <taxon>Alphaproteobacteria</taxon>
        <taxon>Acetobacterales</taxon>
        <taxon>Acetobacteraceae</taxon>
        <taxon>Gluconobacter</taxon>
    </lineage>
</organism>
<dbReference type="Proteomes" id="UP000321230">
    <property type="component" value="Unassembled WGS sequence"/>
</dbReference>
<dbReference type="EMBL" id="BJUZ01000001">
    <property type="protein sequence ID" value="GEK93342.1"/>
    <property type="molecule type" value="Genomic_DNA"/>
</dbReference>
<comment type="caution">
    <text evidence="2">The sequence shown here is derived from an EMBL/GenBank/DDBJ whole genome shotgun (WGS) entry which is preliminary data.</text>
</comment>
<evidence type="ECO:0000313" key="3">
    <source>
        <dbReference type="Proteomes" id="UP000321230"/>
    </source>
</evidence>
<dbReference type="AlphaFoldDB" id="A0A511B0L0"/>
<evidence type="ECO:0000256" key="1">
    <source>
        <dbReference type="SAM" id="SignalP"/>
    </source>
</evidence>
<keyword evidence="1" id="KW-0732">Signal</keyword>
<feature type="signal peptide" evidence="1">
    <location>
        <begin position="1"/>
        <end position="29"/>
    </location>
</feature>
<reference evidence="2 3" key="1">
    <citation type="submission" date="2019-07" db="EMBL/GenBank/DDBJ databases">
        <title>Whole genome shotgun sequence of Gluconobacter wancherniae NBRC 103581.</title>
        <authorList>
            <person name="Hosoyama A."/>
            <person name="Uohara A."/>
            <person name="Ohji S."/>
            <person name="Ichikawa N."/>
        </authorList>
    </citation>
    <scope>NUCLEOTIDE SEQUENCE [LARGE SCALE GENOMIC DNA]</scope>
    <source>
        <strain evidence="2 3">NBRC 103581</strain>
    </source>
</reference>